<dbReference type="Gene3D" id="3.40.710.10">
    <property type="entry name" value="DD-peptidase/beta-lactamase superfamily"/>
    <property type="match status" value="1"/>
</dbReference>
<evidence type="ECO:0000256" key="8">
    <source>
        <dbReference type="RuleBase" id="RU004016"/>
    </source>
</evidence>
<reference evidence="11 12" key="1">
    <citation type="submission" date="2018-11" db="EMBL/GenBank/DDBJ databases">
        <title>Trebonia kvetii gen.nov., sp.nov., a novel acidophilic actinobacterium, and proposal of the new actinobacterial family Treboniaceae fam. nov.</title>
        <authorList>
            <person name="Rapoport D."/>
            <person name="Sagova-Mareckova M."/>
            <person name="Sedlacek I."/>
            <person name="Provaznik J."/>
            <person name="Kralova S."/>
            <person name="Pavlinic D."/>
            <person name="Benes V."/>
            <person name="Kopecky J."/>
        </authorList>
    </citation>
    <scope>NUCLEOTIDE SEQUENCE [LARGE SCALE GENOMIC DNA]</scope>
    <source>
        <strain evidence="11 12">15Tr583</strain>
    </source>
</reference>
<feature type="region of interest" description="Disordered" evidence="9">
    <location>
        <begin position="56"/>
        <end position="83"/>
    </location>
</feature>
<keyword evidence="3" id="KW-0378">Hydrolase</keyword>
<dbReference type="Proteomes" id="UP000460272">
    <property type="component" value="Unassembled WGS sequence"/>
</dbReference>
<dbReference type="InterPro" id="IPR001967">
    <property type="entry name" value="Peptidase_S11_N"/>
</dbReference>
<dbReference type="GO" id="GO:0071555">
    <property type="term" value="P:cell wall organization"/>
    <property type="evidence" value="ECO:0007669"/>
    <property type="project" value="UniProtKB-KW"/>
</dbReference>
<evidence type="ECO:0000256" key="9">
    <source>
        <dbReference type="SAM" id="MobiDB-lite"/>
    </source>
</evidence>
<organism evidence="11 12">
    <name type="scientific">Trebonia kvetii</name>
    <dbReference type="NCBI Taxonomy" id="2480626"/>
    <lineage>
        <taxon>Bacteria</taxon>
        <taxon>Bacillati</taxon>
        <taxon>Actinomycetota</taxon>
        <taxon>Actinomycetes</taxon>
        <taxon>Streptosporangiales</taxon>
        <taxon>Treboniaceae</taxon>
        <taxon>Trebonia</taxon>
    </lineage>
</organism>
<evidence type="ECO:0000259" key="10">
    <source>
        <dbReference type="Pfam" id="PF00768"/>
    </source>
</evidence>
<evidence type="ECO:0000256" key="4">
    <source>
        <dbReference type="ARBA" id="ARBA00022960"/>
    </source>
</evidence>
<dbReference type="Pfam" id="PF00768">
    <property type="entry name" value="Peptidase_S11"/>
    <property type="match status" value="1"/>
</dbReference>
<keyword evidence="12" id="KW-1185">Reference proteome</keyword>
<gene>
    <name evidence="11" type="ORF">EAS64_38080</name>
</gene>
<keyword evidence="6" id="KW-0961">Cell wall biogenesis/degradation</keyword>
<dbReference type="EMBL" id="RPFW01000009">
    <property type="protein sequence ID" value="TVZ00435.1"/>
    <property type="molecule type" value="Genomic_DNA"/>
</dbReference>
<evidence type="ECO:0000256" key="5">
    <source>
        <dbReference type="ARBA" id="ARBA00022984"/>
    </source>
</evidence>
<keyword evidence="5" id="KW-0573">Peptidoglycan synthesis</keyword>
<feature type="region of interest" description="Disordered" evidence="9">
    <location>
        <begin position="347"/>
        <end position="372"/>
    </location>
</feature>
<keyword evidence="11" id="KW-0645">Protease</keyword>
<dbReference type="PRINTS" id="PR00725">
    <property type="entry name" value="DADACBPTASE1"/>
</dbReference>
<feature type="active site" description="Proton acceptor" evidence="7">
    <location>
        <position position="121"/>
    </location>
</feature>
<dbReference type="SUPFAM" id="SSF56601">
    <property type="entry name" value="beta-lactamase/transpeptidase-like"/>
    <property type="match status" value="1"/>
</dbReference>
<feature type="region of interest" description="Disordered" evidence="9">
    <location>
        <begin position="1"/>
        <end position="22"/>
    </location>
</feature>
<dbReference type="InterPro" id="IPR018044">
    <property type="entry name" value="Peptidase_S11"/>
</dbReference>
<feature type="domain" description="Peptidase S11 D-alanyl-D-alanine carboxypeptidase A N-terminal" evidence="10">
    <location>
        <begin position="111"/>
        <end position="275"/>
    </location>
</feature>
<dbReference type="GO" id="GO:0008360">
    <property type="term" value="P:regulation of cell shape"/>
    <property type="evidence" value="ECO:0007669"/>
    <property type="project" value="UniProtKB-KW"/>
</dbReference>
<protein>
    <submittedName>
        <fullName evidence="11">D-alanyl-D-alanine carboxypeptidase</fullName>
    </submittedName>
</protein>
<dbReference type="RefSeq" id="WP_145861248.1">
    <property type="nucleotide sequence ID" value="NZ_RPFW01000009.1"/>
</dbReference>
<feature type="compositionally biased region" description="Polar residues" evidence="9">
    <location>
        <begin position="66"/>
        <end position="81"/>
    </location>
</feature>
<name>A0A6P2BQJ2_9ACTN</name>
<sequence>MHLTSSRPSRGPDGTRTGYRRRRTSRTLLTALACLAALGCLAGLAIAELHRSPSRPAALSWPTARPSGTSTQAAGPGTASQPKLGAVWWPADGTSAADISGYGVTDGPGATRQVPIASVAKLMTAYVILRDHPLSANGSGPGITVESSEAAEYPSQVADGDSVVAVAAGETITERQALAALLLPSADNIAWILARWDAGSQDAFTAKMNAAARSLGMTGTNYTDPSGLDSSTISTAADQVRLGAAAMHVPVIAAITAMPAAFVPVAGVVRNTNTLLRGRDCRPQDRQHAGGRGCLLVAAWQEVSGRSTLIVAAAFGQSGTAGTMLPHALQVGHDLVLALHTAVGAGVRSGSRDDSEVSPQGPPLIRGQRTQK</sequence>
<evidence type="ECO:0000313" key="11">
    <source>
        <dbReference type="EMBL" id="TVZ00435.1"/>
    </source>
</evidence>
<evidence type="ECO:0000256" key="3">
    <source>
        <dbReference type="ARBA" id="ARBA00022801"/>
    </source>
</evidence>
<keyword evidence="11" id="KW-0121">Carboxypeptidase</keyword>
<dbReference type="GO" id="GO:0009002">
    <property type="term" value="F:serine-type D-Ala-D-Ala carboxypeptidase activity"/>
    <property type="evidence" value="ECO:0007669"/>
    <property type="project" value="InterPro"/>
</dbReference>
<evidence type="ECO:0000256" key="2">
    <source>
        <dbReference type="ARBA" id="ARBA00022729"/>
    </source>
</evidence>
<dbReference type="GO" id="GO:0006508">
    <property type="term" value="P:proteolysis"/>
    <property type="evidence" value="ECO:0007669"/>
    <property type="project" value="InterPro"/>
</dbReference>
<comment type="similarity">
    <text evidence="1 8">Belongs to the peptidase S11 family.</text>
</comment>
<dbReference type="AlphaFoldDB" id="A0A6P2BQJ2"/>
<comment type="caution">
    <text evidence="11">The sequence shown here is derived from an EMBL/GenBank/DDBJ whole genome shotgun (WGS) entry which is preliminary data.</text>
</comment>
<proteinExistence type="inferred from homology"/>
<keyword evidence="4" id="KW-0133">Cell shape</keyword>
<dbReference type="InterPro" id="IPR012338">
    <property type="entry name" value="Beta-lactam/transpept-like"/>
</dbReference>
<dbReference type="GO" id="GO:0009252">
    <property type="term" value="P:peptidoglycan biosynthetic process"/>
    <property type="evidence" value="ECO:0007669"/>
    <property type="project" value="UniProtKB-KW"/>
</dbReference>
<keyword evidence="2" id="KW-0732">Signal</keyword>
<evidence type="ECO:0000256" key="6">
    <source>
        <dbReference type="ARBA" id="ARBA00023316"/>
    </source>
</evidence>
<accession>A0A6P2BQJ2</accession>
<evidence type="ECO:0000313" key="12">
    <source>
        <dbReference type="Proteomes" id="UP000460272"/>
    </source>
</evidence>
<dbReference type="OrthoDB" id="3530815at2"/>
<feature type="active site" evidence="7">
    <location>
        <position position="185"/>
    </location>
</feature>
<evidence type="ECO:0000256" key="1">
    <source>
        <dbReference type="ARBA" id="ARBA00007164"/>
    </source>
</evidence>
<evidence type="ECO:0000256" key="7">
    <source>
        <dbReference type="PIRSR" id="PIRSR618044-1"/>
    </source>
</evidence>
<feature type="active site" description="Acyl-ester intermediate" evidence="7">
    <location>
        <position position="118"/>
    </location>
</feature>